<keyword evidence="3" id="KW-1185">Reference proteome</keyword>
<feature type="region of interest" description="Disordered" evidence="1">
    <location>
        <begin position="206"/>
        <end position="235"/>
    </location>
</feature>
<feature type="compositionally biased region" description="Polar residues" evidence="1">
    <location>
        <begin position="1"/>
        <end position="15"/>
    </location>
</feature>
<proteinExistence type="predicted"/>
<reference evidence="2" key="1">
    <citation type="submission" date="2020-10" db="EMBL/GenBank/DDBJ databases">
        <authorList>
            <person name="Kikuchi T."/>
        </authorList>
    </citation>
    <scope>NUCLEOTIDE SEQUENCE</scope>
    <source>
        <strain evidence="2">NKZ352</strain>
    </source>
</reference>
<dbReference type="EMBL" id="CAJGYM010000125">
    <property type="protein sequence ID" value="CAD6198424.1"/>
    <property type="molecule type" value="Genomic_DNA"/>
</dbReference>
<protein>
    <submittedName>
        <fullName evidence="2">Uncharacterized protein</fullName>
    </submittedName>
</protein>
<sequence length="565" mass="60890">MDEARMSNTTTTRRPLNQHRRRTQGVPLRMWVGNSSPRPLKLLAFASIATAALGHYVPAPFLPRPGNPSIGGYIVPQPNFVPQPSFVPQGGIIIPSSPPLRPPIFPFGPRPLTPPRISNCRVCKVCCDATVPILRPPTPAVIGATGYNQQIVIRQQQQQQPCCPCSTSSCVTQTQNRPYLPLPPLPPPFLPPVPVIIPPRPPVISAPCQSPSSPQPIPGTPCSTTTIIRPQPGSVYRQPQLPFPQLPYVSMPSYQTPPPSYIVPPTTTQGYQTPPPTYATPPQTYATPPPTYATLPPTYATPPLIYATPPPTYATPPPTYATPPPVKYVQPTYVTATNSYVVPTQPPPAYAVVDKYRVAGPSVYPQPGVPQPIPVPQPFPLPVPAPQPVPQPQPLPYTPRQPQPTIPPVVPGQPTSSQGCCFVTLQSIQATVSCGGQGTQCCTRGDCSTLRNMTINIQSNIVIPQTRMTCDEAIQRGYIQASAISGFCTTYRPFEPSYNPYDSSSTTTITTPIVVVGDVTTVTPYNDYVTKPNAGSSPQHFEQNSASVSVFSAFLALVICTIFFC</sequence>
<name>A0A8S1HVY4_9PELO</name>
<dbReference type="Proteomes" id="UP000835052">
    <property type="component" value="Unassembled WGS sequence"/>
</dbReference>
<comment type="caution">
    <text evidence="2">The sequence shown here is derived from an EMBL/GenBank/DDBJ whole genome shotgun (WGS) entry which is preliminary data.</text>
</comment>
<evidence type="ECO:0000256" key="1">
    <source>
        <dbReference type="SAM" id="MobiDB-lite"/>
    </source>
</evidence>
<evidence type="ECO:0000313" key="2">
    <source>
        <dbReference type="EMBL" id="CAD6198424.1"/>
    </source>
</evidence>
<dbReference type="AlphaFoldDB" id="A0A8S1HVY4"/>
<evidence type="ECO:0000313" key="3">
    <source>
        <dbReference type="Proteomes" id="UP000835052"/>
    </source>
</evidence>
<gene>
    <name evidence="2" type="ORF">CAUJ_LOCUS14330</name>
</gene>
<feature type="region of interest" description="Disordered" evidence="1">
    <location>
        <begin position="1"/>
        <end position="24"/>
    </location>
</feature>
<accession>A0A8S1HVY4</accession>
<organism evidence="2 3">
    <name type="scientific">Caenorhabditis auriculariae</name>
    <dbReference type="NCBI Taxonomy" id="2777116"/>
    <lineage>
        <taxon>Eukaryota</taxon>
        <taxon>Metazoa</taxon>
        <taxon>Ecdysozoa</taxon>
        <taxon>Nematoda</taxon>
        <taxon>Chromadorea</taxon>
        <taxon>Rhabditida</taxon>
        <taxon>Rhabditina</taxon>
        <taxon>Rhabditomorpha</taxon>
        <taxon>Rhabditoidea</taxon>
        <taxon>Rhabditidae</taxon>
        <taxon>Peloderinae</taxon>
        <taxon>Caenorhabditis</taxon>
    </lineage>
</organism>